<evidence type="ECO:0000313" key="2">
    <source>
        <dbReference type="EMBL" id="KAK6937806.1"/>
    </source>
</evidence>
<dbReference type="SUPFAM" id="SSF51197">
    <property type="entry name" value="Clavaminate synthase-like"/>
    <property type="match status" value="1"/>
</dbReference>
<proteinExistence type="predicted"/>
<reference evidence="2 3" key="1">
    <citation type="submission" date="2023-12" db="EMBL/GenBank/DDBJ databases">
        <title>A high-quality genome assembly for Dillenia turbinata (Dilleniales).</title>
        <authorList>
            <person name="Chanderbali A."/>
        </authorList>
    </citation>
    <scope>NUCLEOTIDE SEQUENCE [LARGE SCALE GENOMIC DNA]</scope>
    <source>
        <strain evidence="2">LSX21</strain>
        <tissue evidence="2">Leaf</tissue>
    </source>
</reference>
<keyword evidence="2" id="KW-0223">Dioxygenase</keyword>
<organism evidence="2 3">
    <name type="scientific">Dillenia turbinata</name>
    <dbReference type="NCBI Taxonomy" id="194707"/>
    <lineage>
        <taxon>Eukaryota</taxon>
        <taxon>Viridiplantae</taxon>
        <taxon>Streptophyta</taxon>
        <taxon>Embryophyta</taxon>
        <taxon>Tracheophyta</taxon>
        <taxon>Spermatophyta</taxon>
        <taxon>Magnoliopsida</taxon>
        <taxon>eudicotyledons</taxon>
        <taxon>Gunneridae</taxon>
        <taxon>Pentapetalae</taxon>
        <taxon>Dilleniales</taxon>
        <taxon>Dilleniaceae</taxon>
        <taxon>Dillenia</taxon>
    </lineage>
</organism>
<dbReference type="EMBL" id="JBAMMX010000006">
    <property type="protein sequence ID" value="KAK6937806.1"/>
    <property type="molecule type" value="Genomic_DNA"/>
</dbReference>
<dbReference type="Proteomes" id="UP001370490">
    <property type="component" value="Unassembled WGS sequence"/>
</dbReference>
<gene>
    <name evidence="2" type="ORF">RJ641_031314</name>
</gene>
<protein>
    <submittedName>
        <fullName evidence="2">Isopenicillin N synthase-like, Fe(2+) 2OG dioxygenase domain</fullName>
    </submittedName>
</protein>
<dbReference type="Pfam" id="PF03171">
    <property type="entry name" value="2OG-FeII_Oxy"/>
    <property type="match status" value="1"/>
</dbReference>
<dbReference type="InterPro" id="IPR044861">
    <property type="entry name" value="IPNS-like_FE2OG_OXY"/>
</dbReference>
<keyword evidence="3" id="KW-1185">Reference proteome</keyword>
<sequence length="89" mass="9992">MISNYHPACPEPELTLGIAKHTDQYFLIILLQDSIVASNFMRDVSAARDSGEHERQALPAHNTFKYISSISPAHTVASLHDLHYIVYGR</sequence>
<accession>A0AAN8VXB0</accession>
<dbReference type="InterPro" id="IPR027443">
    <property type="entry name" value="IPNS-like_sf"/>
</dbReference>
<name>A0AAN8VXB0_9MAGN</name>
<dbReference type="GO" id="GO:0051213">
    <property type="term" value="F:dioxygenase activity"/>
    <property type="evidence" value="ECO:0007669"/>
    <property type="project" value="UniProtKB-KW"/>
</dbReference>
<keyword evidence="2" id="KW-0560">Oxidoreductase</keyword>
<evidence type="ECO:0000259" key="1">
    <source>
        <dbReference type="Pfam" id="PF03171"/>
    </source>
</evidence>
<comment type="caution">
    <text evidence="2">The sequence shown here is derived from an EMBL/GenBank/DDBJ whole genome shotgun (WGS) entry which is preliminary data.</text>
</comment>
<dbReference type="AlphaFoldDB" id="A0AAN8VXB0"/>
<feature type="domain" description="Isopenicillin N synthase-like Fe(2+) 2OG dioxygenase" evidence="1">
    <location>
        <begin position="1"/>
        <end position="38"/>
    </location>
</feature>
<dbReference type="Gene3D" id="2.60.120.330">
    <property type="entry name" value="B-lactam Antibiotic, Isopenicillin N Synthase, Chain"/>
    <property type="match status" value="1"/>
</dbReference>
<evidence type="ECO:0000313" key="3">
    <source>
        <dbReference type="Proteomes" id="UP001370490"/>
    </source>
</evidence>